<protein>
    <submittedName>
        <fullName evidence="2">DUF1330 domain-containing protein</fullName>
    </submittedName>
</protein>
<evidence type="ECO:0000313" key="3">
    <source>
        <dbReference type="Proteomes" id="UP000265768"/>
    </source>
</evidence>
<dbReference type="InterPro" id="IPR011008">
    <property type="entry name" value="Dimeric_a/b-barrel"/>
</dbReference>
<proteinExistence type="predicted"/>
<dbReference type="SUPFAM" id="SSF54909">
    <property type="entry name" value="Dimeric alpha+beta barrel"/>
    <property type="match status" value="1"/>
</dbReference>
<reference evidence="2 3" key="1">
    <citation type="submission" date="2018-09" db="EMBL/GenBank/DDBJ databases">
        <title>YIM 75507 draft genome.</title>
        <authorList>
            <person name="Tang S."/>
            <person name="Feng Y."/>
        </authorList>
    </citation>
    <scope>NUCLEOTIDE SEQUENCE [LARGE SCALE GENOMIC DNA]</scope>
    <source>
        <strain evidence="2 3">YIM 75507</strain>
    </source>
</reference>
<sequence>MTAYLLAHLGKPEAIHPDVLEYKEKVEKVLASHGGRFLVRGGAVEVREGTWPGDVILVEFPSMRHARDFYDSAAYQEILALRTDHLDGDLILVEGVEPAGREG</sequence>
<dbReference type="PANTHER" id="PTHR41521:SF4">
    <property type="entry name" value="BLR0684 PROTEIN"/>
    <property type="match status" value="1"/>
</dbReference>
<dbReference type="RefSeq" id="WP_119930648.1">
    <property type="nucleotide sequence ID" value="NZ_QZEY01000020.1"/>
</dbReference>
<name>A0A3A4AA81_9ACTN</name>
<dbReference type="Gene3D" id="3.30.70.100">
    <property type="match status" value="1"/>
</dbReference>
<comment type="caution">
    <text evidence="2">The sequence shown here is derived from an EMBL/GenBank/DDBJ whole genome shotgun (WGS) entry which is preliminary data.</text>
</comment>
<dbReference type="AlphaFoldDB" id="A0A3A4AA81"/>
<gene>
    <name evidence="2" type="ORF">D5H75_33725</name>
</gene>
<evidence type="ECO:0000313" key="2">
    <source>
        <dbReference type="EMBL" id="RJL22950.1"/>
    </source>
</evidence>
<dbReference type="Pfam" id="PF07045">
    <property type="entry name" value="DUF1330"/>
    <property type="match status" value="1"/>
</dbReference>
<dbReference type="OrthoDB" id="9806380at2"/>
<evidence type="ECO:0000259" key="1">
    <source>
        <dbReference type="Pfam" id="PF07045"/>
    </source>
</evidence>
<keyword evidence="3" id="KW-1185">Reference proteome</keyword>
<feature type="domain" description="DUF1330" evidence="1">
    <location>
        <begin position="3"/>
        <end position="96"/>
    </location>
</feature>
<dbReference type="InterPro" id="IPR010753">
    <property type="entry name" value="DUF1330"/>
</dbReference>
<organism evidence="2 3">
    <name type="scientific">Bailinhaonella thermotolerans</name>
    <dbReference type="NCBI Taxonomy" id="1070861"/>
    <lineage>
        <taxon>Bacteria</taxon>
        <taxon>Bacillati</taxon>
        <taxon>Actinomycetota</taxon>
        <taxon>Actinomycetes</taxon>
        <taxon>Streptosporangiales</taxon>
        <taxon>Streptosporangiaceae</taxon>
        <taxon>Bailinhaonella</taxon>
    </lineage>
</organism>
<dbReference type="PANTHER" id="PTHR41521">
    <property type="match status" value="1"/>
</dbReference>
<dbReference type="EMBL" id="QZEY01000020">
    <property type="protein sequence ID" value="RJL22950.1"/>
    <property type="molecule type" value="Genomic_DNA"/>
</dbReference>
<accession>A0A3A4AA81</accession>
<dbReference type="Proteomes" id="UP000265768">
    <property type="component" value="Unassembled WGS sequence"/>
</dbReference>